<keyword evidence="5" id="KW-1185">Reference proteome</keyword>
<evidence type="ECO:0000313" key="5">
    <source>
        <dbReference type="Proteomes" id="UP000319576"/>
    </source>
</evidence>
<feature type="compositionally biased region" description="Pro residues" evidence="1">
    <location>
        <begin position="184"/>
        <end position="217"/>
    </location>
</feature>
<feature type="compositionally biased region" description="Pro residues" evidence="1">
    <location>
        <begin position="275"/>
        <end position="284"/>
    </location>
</feature>
<feature type="region of interest" description="Disordered" evidence="1">
    <location>
        <begin position="24"/>
        <end position="47"/>
    </location>
</feature>
<gene>
    <name evidence="4" type="primary">resA_4</name>
    <name evidence="4" type="ORF">ETAA1_59480</name>
</gene>
<dbReference type="RefSeq" id="WP_145244141.1">
    <property type="nucleotide sequence ID" value="NZ_CP036273.1"/>
</dbReference>
<dbReference type="AlphaFoldDB" id="A0A517Y2E4"/>
<dbReference type="PANTHER" id="PTHR42852">
    <property type="entry name" value="THIOL:DISULFIDE INTERCHANGE PROTEIN DSBE"/>
    <property type="match status" value="1"/>
</dbReference>
<dbReference type="PROSITE" id="PS51352">
    <property type="entry name" value="THIOREDOXIN_2"/>
    <property type="match status" value="1"/>
</dbReference>
<dbReference type="Proteomes" id="UP000319576">
    <property type="component" value="Chromosome"/>
</dbReference>
<dbReference type="InterPro" id="IPR036249">
    <property type="entry name" value="Thioredoxin-like_sf"/>
</dbReference>
<evidence type="ECO:0000313" key="4">
    <source>
        <dbReference type="EMBL" id="QDU23937.1"/>
    </source>
</evidence>
<dbReference type="KEGG" id="uli:ETAA1_59480"/>
<dbReference type="InterPro" id="IPR050553">
    <property type="entry name" value="Thioredoxin_ResA/DsbE_sf"/>
</dbReference>
<protein>
    <submittedName>
        <fullName evidence="4">Thiol-disulfide oxidoreductase ResA</fullName>
    </submittedName>
</protein>
<evidence type="ECO:0000256" key="1">
    <source>
        <dbReference type="SAM" id="MobiDB-lite"/>
    </source>
</evidence>
<accession>A0A517Y2E4</accession>
<name>A0A517Y2E4_9BACT</name>
<feature type="domain" description="Thioredoxin" evidence="3">
    <location>
        <begin position="249"/>
        <end position="453"/>
    </location>
</feature>
<organism evidence="4 5">
    <name type="scientific">Urbifossiella limnaea</name>
    <dbReference type="NCBI Taxonomy" id="2528023"/>
    <lineage>
        <taxon>Bacteria</taxon>
        <taxon>Pseudomonadati</taxon>
        <taxon>Planctomycetota</taxon>
        <taxon>Planctomycetia</taxon>
        <taxon>Gemmatales</taxon>
        <taxon>Gemmataceae</taxon>
        <taxon>Urbifossiella</taxon>
    </lineage>
</organism>
<dbReference type="PRINTS" id="PR01217">
    <property type="entry name" value="PRICHEXTENSN"/>
</dbReference>
<feature type="compositionally biased region" description="Pro residues" evidence="1">
    <location>
        <begin position="239"/>
        <end position="254"/>
    </location>
</feature>
<dbReference type="EMBL" id="CP036273">
    <property type="protein sequence ID" value="QDU23937.1"/>
    <property type="molecule type" value="Genomic_DNA"/>
</dbReference>
<proteinExistence type="predicted"/>
<evidence type="ECO:0000256" key="2">
    <source>
        <dbReference type="SAM" id="SignalP"/>
    </source>
</evidence>
<dbReference type="PANTHER" id="PTHR42852:SF17">
    <property type="entry name" value="THIOREDOXIN-LIKE PROTEIN HI_1115"/>
    <property type="match status" value="1"/>
</dbReference>
<dbReference type="InterPro" id="IPR013766">
    <property type="entry name" value="Thioredoxin_domain"/>
</dbReference>
<dbReference type="InterPro" id="IPR013784">
    <property type="entry name" value="Carb-bd-like_fold"/>
</dbReference>
<dbReference type="Gene3D" id="3.40.30.10">
    <property type="entry name" value="Glutaredoxin"/>
    <property type="match status" value="1"/>
</dbReference>
<dbReference type="CDD" id="cd02966">
    <property type="entry name" value="TlpA_like_family"/>
    <property type="match status" value="1"/>
</dbReference>
<keyword evidence="2" id="KW-0732">Signal</keyword>
<dbReference type="PROSITE" id="PS51257">
    <property type="entry name" value="PROKAR_LIPOPROTEIN"/>
    <property type="match status" value="1"/>
</dbReference>
<dbReference type="Pfam" id="PF13905">
    <property type="entry name" value="Thioredoxin_8"/>
    <property type="match status" value="1"/>
</dbReference>
<feature type="region of interest" description="Disordered" evidence="1">
    <location>
        <begin position="177"/>
        <end position="284"/>
    </location>
</feature>
<dbReference type="InterPro" id="IPR012336">
    <property type="entry name" value="Thioredoxin-like_fold"/>
</dbReference>
<dbReference type="GO" id="GO:0030246">
    <property type="term" value="F:carbohydrate binding"/>
    <property type="evidence" value="ECO:0007669"/>
    <property type="project" value="InterPro"/>
</dbReference>
<sequence precursor="true">MRRGGGVLIAAVLALSGCKWAGTRPADKDKELPAAAASRPKGGEVPWLDEALGKLPGGDTGVPKAGSWAHPKDGNFNPTAENRGVLAGRVLDPYNQPAKNVFVRIEAADARPGEKAAAGVYADGNGYFLANGLRAGQAYTLTVNASADGRPLFATVQTRPPQAALVLALRDDLAPGAAPSTAAPVPPGTTVLPPPAPSTGLPPPSDQLPPVAVPPRPADGSWSPSGSARPGAAGVPPTLGGPPAAPAAVPPALPAPDRTAEGPTVPGRPPAANLPGPPPFPPLPVPPAVTPPVVAPPAGPTGQLMSRPRNAASFTLLDPLDRPWDFATHKHGSLVLLDFMTTTCVPCKRAMPTLNELQAKYAGNGLELIGVVCDDASPRERTERAARYGREQRLNYVLYTEPGQDAGAVRDRFGVEVYPTVVLLGSDGSVLYKGNPNDRSGQLESVIQRNLRR</sequence>
<evidence type="ECO:0000259" key="3">
    <source>
        <dbReference type="PROSITE" id="PS51352"/>
    </source>
</evidence>
<feature type="chain" id="PRO_5021991588" evidence="2">
    <location>
        <begin position="22"/>
        <end position="453"/>
    </location>
</feature>
<dbReference type="OrthoDB" id="280285at2"/>
<reference evidence="4 5" key="1">
    <citation type="submission" date="2019-02" db="EMBL/GenBank/DDBJ databases">
        <title>Deep-cultivation of Planctomycetes and their phenomic and genomic characterization uncovers novel biology.</title>
        <authorList>
            <person name="Wiegand S."/>
            <person name="Jogler M."/>
            <person name="Boedeker C."/>
            <person name="Pinto D."/>
            <person name="Vollmers J."/>
            <person name="Rivas-Marin E."/>
            <person name="Kohn T."/>
            <person name="Peeters S.H."/>
            <person name="Heuer A."/>
            <person name="Rast P."/>
            <person name="Oberbeckmann S."/>
            <person name="Bunk B."/>
            <person name="Jeske O."/>
            <person name="Meyerdierks A."/>
            <person name="Storesund J.E."/>
            <person name="Kallscheuer N."/>
            <person name="Luecker S."/>
            <person name="Lage O.M."/>
            <person name="Pohl T."/>
            <person name="Merkel B.J."/>
            <person name="Hornburger P."/>
            <person name="Mueller R.-W."/>
            <person name="Bruemmer F."/>
            <person name="Labrenz M."/>
            <person name="Spormann A.M."/>
            <person name="Op den Camp H."/>
            <person name="Overmann J."/>
            <person name="Amann R."/>
            <person name="Jetten M.S.M."/>
            <person name="Mascher T."/>
            <person name="Medema M.H."/>
            <person name="Devos D.P."/>
            <person name="Kaster A.-K."/>
            <person name="Ovreas L."/>
            <person name="Rohde M."/>
            <person name="Galperin M.Y."/>
            <person name="Jogler C."/>
        </authorList>
    </citation>
    <scope>NUCLEOTIDE SEQUENCE [LARGE SCALE GENOMIC DNA]</scope>
    <source>
        <strain evidence="4 5">ETA_A1</strain>
    </source>
</reference>
<dbReference type="SUPFAM" id="SSF52833">
    <property type="entry name" value="Thioredoxin-like"/>
    <property type="match status" value="1"/>
</dbReference>
<feature type="signal peptide" evidence="2">
    <location>
        <begin position="1"/>
        <end position="21"/>
    </location>
</feature>
<dbReference type="SUPFAM" id="SSF49452">
    <property type="entry name" value="Starch-binding domain-like"/>
    <property type="match status" value="1"/>
</dbReference>